<keyword evidence="2" id="KW-1185">Reference proteome</keyword>
<gene>
    <name evidence="1" type="ORF">QL01_139</name>
</gene>
<name>A0A0K1LJV0_9CAUD</name>
<evidence type="ECO:0000313" key="2">
    <source>
        <dbReference type="Proteomes" id="UP000203373"/>
    </source>
</evidence>
<sequence>MLYVKVTNPENGYNSDQVAAELLIRNFGKGAVLDVQQVNIGRSSSDVKLKVNGRRYNSVNFTFYTATENGLVEYDIFKNPLKIASIKLDYINMWPQ</sequence>
<dbReference type="EMBL" id="KT176190">
    <property type="protein sequence ID" value="AKU42796.1"/>
    <property type="molecule type" value="Genomic_DNA"/>
</dbReference>
<dbReference type="RefSeq" id="YP_009202870.1">
    <property type="nucleotide sequence ID" value="NC_028847.1"/>
</dbReference>
<organism evidence="1 2">
    <name type="scientific">Escherichia phage QL01</name>
    <dbReference type="NCBI Taxonomy" id="1673871"/>
    <lineage>
        <taxon>Viruses</taxon>
        <taxon>Duplodnaviria</taxon>
        <taxon>Heunggongvirae</taxon>
        <taxon>Uroviricota</taxon>
        <taxon>Caudoviricetes</taxon>
        <taxon>Pantevenvirales</taxon>
        <taxon>Straboviridae</taxon>
        <taxon>Tevenvirinae</taxon>
        <taxon>Dhakavirus</taxon>
        <taxon>Dhakavirus ql01</taxon>
    </lineage>
</organism>
<evidence type="ECO:0000313" key="1">
    <source>
        <dbReference type="EMBL" id="AKU42796.1"/>
    </source>
</evidence>
<protein>
    <submittedName>
        <fullName evidence="1">Uncharacterized protein</fullName>
    </submittedName>
</protein>
<proteinExistence type="predicted"/>
<reference evidence="2" key="1">
    <citation type="submission" date="2015-06" db="EMBL/GenBank/DDBJ databases">
        <title>Isolation and characterization of a T4-like phage QL01 with wide host range against APEC.</title>
        <authorList>
            <person name="Xu J."/>
            <person name="Chen M."/>
            <person name="Zhang W."/>
        </authorList>
    </citation>
    <scope>NUCLEOTIDE SEQUENCE [LARGE SCALE GENOMIC DNA]</scope>
</reference>
<dbReference type="Proteomes" id="UP000203373">
    <property type="component" value="Segment"/>
</dbReference>
<accession>A0A0K1LJV0</accession>
<dbReference type="GeneID" id="26629858"/>
<dbReference type="KEGG" id="vg:26629858"/>